<dbReference type="InterPro" id="IPR004629">
    <property type="entry name" value="WecG_TagA_CpsF"/>
</dbReference>
<protein>
    <recommendedName>
        <fullName evidence="5">Glycosyltransferase</fullName>
    </recommendedName>
</protein>
<dbReference type="PANTHER" id="PTHR34136:SF1">
    <property type="entry name" value="UDP-N-ACETYL-D-MANNOSAMINURONIC ACID TRANSFERASE"/>
    <property type="match status" value="1"/>
</dbReference>
<dbReference type="AlphaFoldDB" id="A0A2M7XFA2"/>
<dbReference type="PANTHER" id="PTHR34136">
    <property type="match status" value="1"/>
</dbReference>
<evidence type="ECO:0008006" key="5">
    <source>
        <dbReference type="Google" id="ProtNLM"/>
    </source>
</evidence>
<dbReference type="NCBIfam" id="TIGR00696">
    <property type="entry name" value="wecG_tagA_cpsF"/>
    <property type="match status" value="1"/>
</dbReference>
<sequence length="239" mass="26712">MVVTPNPEFMLRARKDANFQALINESHLSIPDGTGLRFAVAALTDDRLSFRHTGTDTLVNLAGICEDLGKKLMLLGGDSESARTAASNLRQQFSQLDVVGVDPGFIEKDEKGQLVIDPDLILKINTEKPAVLAVALGMHKQEKFIVGQLYSLPSVRVAIGVGGAFEMISGSLKRAPDWMRQSGLEWAWRVYLEPKRFNRIWRASVIFPAYVLYDTVRQGRLLRAVRNVFPEIYNQLRGK</sequence>
<dbReference type="Pfam" id="PF03808">
    <property type="entry name" value="Glyco_tran_WecG"/>
    <property type="match status" value="1"/>
</dbReference>
<accession>A0A2M7XFA2</accession>
<dbReference type="EMBL" id="PFWT01000009">
    <property type="protein sequence ID" value="PJA46557.1"/>
    <property type="molecule type" value="Genomic_DNA"/>
</dbReference>
<dbReference type="CDD" id="cd06533">
    <property type="entry name" value="Glyco_transf_WecG_TagA"/>
    <property type="match status" value="1"/>
</dbReference>
<organism evidence="3 4">
    <name type="scientific">Candidatus Uhrbacteria bacterium CG_4_9_14_3_um_filter_41_35</name>
    <dbReference type="NCBI Taxonomy" id="1975034"/>
    <lineage>
        <taxon>Bacteria</taxon>
        <taxon>Candidatus Uhriibacteriota</taxon>
    </lineage>
</organism>
<dbReference type="Proteomes" id="UP000231263">
    <property type="component" value="Unassembled WGS sequence"/>
</dbReference>
<keyword evidence="1" id="KW-0328">Glycosyltransferase</keyword>
<evidence type="ECO:0000256" key="1">
    <source>
        <dbReference type="ARBA" id="ARBA00022676"/>
    </source>
</evidence>
<reference evidence="4" key="1">
    <citation type="submission" date="2017-09" db="EMBL/GenBank/DDBJ databases">
        <title>Depth-based differentiation of microbial function through sediment-hosted aquifers and enrichment of novel symbionts in the deep terrestrial subsurface.</title>
        <authorList>
            <person name="Probst A.J."/>
            <person name="Ladd B."/>
            <person name="Jarett J.K."/>
            <person name="Geller-Mcgrath D.E."/>
            <person name="Sieber C.M.K."/>
            <person name="Emerson J.B."/>
            <person name="Anantharaman K."/>
            <person name="Thomas B.C."/>
            <person name="Malmstrom R."/>
            <person name="Stieglmeier M."/>
            <person name="Klingl A."/>
            <person name="Woyke T."/>
            <person name="Ryan C.M."/>
            <person name="Banfield J.F."/>
        </authorList>
    </citation>
    <scope>NUCLEOTIDE SEQUENCE [LARGE SCALE GENOMIC DNA]</scope>
</reference>
<evidence type="ECO:0000256" key="2">
    <source>
        <dbReference type="ARBA" id="ARBA00022679"/>
    </source>
</evidence>
<name>A0A2M7XFA2_9BACT</name>
<dbReference type="GO" id="GO:0016758">
    <property type="term" value="F:hexosyltransferase activity"/>
    <property type="evidence" value="ECO:0007669"/>
    <property type="project" value="TreeGrafter"/>
</dbReference>
<evidence type="ECO:0000313" key="3">
    <source>
        <dbReference type="EMBL" id="PJA46557.1"/>
    </source>
</evidence>
<evidence type="ECO:0000313" key="4">
    <source>
        <dbReference type="Proteomes" id="UP000231263"/>
    </source>
</evidence>
<keyword evidence="2" id="KW-0808">Transferase</keyword>
<proteinExistence type="predicted"/>
<gene>
    <name evidence="3" type="ORF">CO173_02205</name>
</gene>
<comment type="caution">
    <text evidence="3">The sequence shown here is derived from an EMBL/GenBank/DDBJ whole genome shotgun (WGS) entry which is preliminary data.</text>
</comment>